<keyword evidence="1" id="KW-0812">Transmembrane</keyword>
<feature type="transmembrane region" description="Helical" evidence="1">
    <location>
        <begin position="39"/>
        <end position="60"/>
    </location>
</feature>
<evidence type="ECO:0000313" key="3">
    <source>
        <dbReference type="Proteomes" id="UP000662814"/>
    </source>
</evidence>
<dbReference type="EMBL" id="CP061169">
    <property type="protein sequence ID" value="QPZ38733.1"/>
    <property type="molecule type" value="Genomic_DNA"/>
</dbReference>
<evidence type="ECO:0000256" key="1">
    <source>
        <dbReference type="SAM" id="Phobius"/>
    </source>
</evidence>
<protein>
    <recommendedName>
        <fullName evidence="4">DUF4386 domain-containing protein</fullName>
    </recommendedName>
</protein>
<feature type="transmembrane region" description="Helical" evidence="1">
    <location>
        <begin position="114"/>
        <end position="140"/>
    </location>
</feature>
<dbReference type="Proteomes" id="UP000662814">
    <property type="component" value="Chromosome"/>
</dbReference>
<sequence length="210" mass="21719">MASLSLPLLVSGGQTYPSPFADESVILDYFRSNSAPALITALLQFAASIPLAIFAAAASVRLQTLGIRAPGAAIALTGGILASAAMSFSAMLTWTLSRPELVEHAEIVRLLHDLAFIAGGPGVVVPSGLLAAGIAVPGLLAGLLPRWLSWAGLIVAAVAMLSTLSFIVPLLSVLLPLARFPFLAFLIVVAFRLPKNRAPANRTTVSGRVS</sequence>
<organism evidence="2 3">
    <name type="scientific">Paramicrobacterium chengjingii</name>
    <dbReference type="NCBI Taxonomy" id="2769067"/>
    <lineage>
        <taxon>Bacteria</taxon>
        <taxon>Bacillati</taxon>
        <taxon>Actinomycetota</taxon>
        <taxon>Actinomycetes</taxon>
        <taxon>Micrococcales</taxon>
        <taxon>Microbacteriaceae</taxon>
        <taxon>Paramicrobacterium</taxon>
    </lineage>
</organism>
<feature type="transmembrane region" description="Helical" evidence="1">
    <location>
        <begin position="173"/>
        <end position="193"/>
    </location>
</feature>
<feature type="transmembrane region" description="Helical" evidence="1">
    <location>
        <begin position="72"/>
        <end position="94"/>
    </location>
</feature>
<evidence type="ECO:0008006" key="4">
    <source>
        <dbReference type="Google" id="ProtNLM"/>
    </source>
</evidence>
<keyword evidence="1" id="KW-0472">Membrane</keyword>
<proteinExistence type="predicted"/>
<accession>A0ABX6YIY0</accession>
<keyword evidence="1" id="KW-1133">Transmembrane helix</keyword>
<dbReference type="RefSeq" id="WP_166985688.1">
    <property type="nucleotide sequence ID" value="NZ_CP061169.1"/>
</dbReference>
<reference evidence="2 3" key="1">
    <citation type="submission" date="2020-12" db="EMBL/GenBank/DDBJ databases">
        <title>Microbacterium sp. HY060.</title>
        <authorList>
            <person name="Zhou J."/>
        </authorList>
    </citation>
    <scope>NUCLEOTIDE SEQUENCE [LARGE SCALE GENOMIC DNA]</scope>
    <source>
        <strain evidence="2 3">HY60</strain>
    </source>
</reference>
<name>A0ABX6YIY0_9MICO</name>
<keyword evidence="3" id="KW-1185">Reference proteome</keyword>
<feature type="transmembrane region" description="Helical" evidence="1">
    <location>
        <begin position="147"/>
        <end position="167"/>
    </location>
</feature>
<gene>
    <name evidence="2" type="ORF">HCR76_01080</name>
</gene>
<evidence type="ECO:0000313" key="2">
    <source>
        <dbReference type="EMBL" id="QPZ38733.1"/>
    </source>
</evidence>